<evidence type="ECO:0000256" key="1">
    <source>
        <dbReference type="ARBA" id="ARBA00005278"/>
    </source>
</evidence>
<keyword evidence="3" id="KW-1133">Transmembrane helix</keyword>
<evidence type="ECO:0000256" key="3">
    <source>
        <dbReference type="SAM" id="Phobius"/>
    </source>
</evidence>
<dbReference type="PANTHER" id="PTHR22550:SF5">
    <property type="entry name" value="LEUCINE ZIPPER PROTEIN 4"/>
    <property type="match status" value="1"/>
</dbReference>
<proteinExistence type="inferred from homology"/>
<evidence type="ECO:0000313" key="5">
    <source>
        <dbReference type="Proteomes" id="UP000593802"/>
    </source>
</evidence>
<keyword evidence="2 3" id="KW-0472">Membrane</keyword>
<dbReference type="Pfam" id="PF03323">
    <property type="entry name" value="GerA"/>
    <property type="match status" value="1"/>
</dbReference>
<dbReference type="InterPro" id="IPR050768">
    <property type="entry name" value="UPF0353/GerABKA_families"/>
</dbReference>
<protein>
    <recommendedName>
        <fullName evidence="6">Spore germination protein</fullName>
    </recommendedName>
</protein>
<name>A0A7I8DB22_9BACL</name>
<dbReference type="PANTHER" id="PTHR22550">
    <property type="entry name" value="SPORE GERMINATION PROTEIN"/>
    <property type="match status" value="1"/>
</dbReference>
<keyword evidence="3" id="KW-0812">Transmembrane</keyword>
<dbReference type="KEGG" id="eff:skT53_00960"/>
<dbReference type="GO" id="GO:0009847">
    <property type="term" value="P:spore germination"/>
    <property type="evidence" value="ECO:0007669"/>
    <property type="project" value="InterPro"/>
</dbReference>
<sequence>MEERRVVILVDGTPFVLVAPTTLYSLLQSSEDYYQRFWIGTAIRWLRYIFLLISLLFPSLYVAVLTYHQEMVPKALLISMASSREQVPFPALVRGVVYGDHL</sequence>
<feature type="transmembrane region" description="Helical" evidence="3">
    <location>
        <begin position="6"/>
        <end position="27"/>
    </location>
</feature>
<dbReference type="Proteomes" id="UP000593802">
    <property type="component" value="Chromosome"/>
</dbReference>
<accession>A0A7I8DB22</accession>
<dbReference type="EMBL" id="AP023366">
    <property type="protein sequence ID" value="BCJ85111.1"/>
    <property type="molecule type" value="Genomic_DNA"/>
</dbReference>
<gene>
    <name evidence="4" type="ORF">skT53_00960</name>
</gene>
<organism evidence="4 5">
    <name type="scientific">Effusibacillus dendaii</name>
    <dbReference type="NCBI Taxonomy" id="2743772"/>
    <lineage>
        <taxon>Bacteria</taxon>
        <taxon>Bacillati</taxon>
        <taxon>Bacillota</taxon>
        <taxon>Bacilli</taxon>
        <taxon>Bacillales</taxon>
        <taxon>Alicyclobacillaceae</taxon>
        <taxon>Effusibacillus</taxon>
    </lineage>
</organism>
<evidence type="ECO:0000256" key="2">
    <source>
        <dbReference type="ARBA" id="ARBA00023136"/>
    </source>
</evidence>
<evidence type="ECO:0000313" key="4">
    <source>
        <dbReference type="EMBL" id="BCJ85111.1"/>
    </source>
</evidence>
<dbReference type="InterPro" id="IPR004995">
    <property type="entry name" value="Spore_Ger"/>
</dbReference>
<comment type="similarity">
    <text evidence="1">Belongs to the GerABKA family.</text>
</comment>
<dbReference type="GO" id="GO:0016020">
    <property type="term" value="C:membrane"/>
    <property type="evidence" value="ECO:0007669"/>
    <property type="project" value="InterPro"/>
</dbReference>
<feature type="transmembrane region" description="Helical" evidence="3">
    <location>
        <begin position="48"/>
        <end position="67"/>
    </location>
</feature>
<evidence type="ECO:0008006" key="6">
    <source>
        <dbReference type="Google" id="ProtNLM"/>
    </source>
</evidence>
<reference evidence="4 5" key="1">
    <citation type="submission" date="2020-08" db="EMBL/GenBank/DDBJ databases">
        <title>Complete Genome Sequence of Effusibacillus dendaii Strain skT53, Isolated from Farmland soil.</title>
        <authorList>
            <person name="Konishi T."/>
            <person name="Kawasaki H."/>
        </authorList>
    </citation>
    <scope>NUCLEOTIDE SEQUENCE [LARGE SCALE GENOMIC DNA]</scope>
    <source>
        <strain evidence="5">skT53</strain>
    </source>
</reference>
<keyword evidence="5" id="KW-1185">Reference proteome</keyword>
<dbReference type="AlphaFoldDB" id="A0A7I8DB22"/>